<protein>
    <submittedName>
        <fullName evidence="1">Uncharacterized protein</fullName>
    </submittedName>
</protein>
<evidence type="ECO:0000313" key="1">
    <source>
        <dbReference type="EMBL" id="MCI36228.1"/>
    </source>
</evidence>
<dbReference type="Proteomes" id="UP000265520">
    <property type="component" value="Unassembled WGS sequence"/>
</dbReference>
<sequence>GPVARRHVAIYYLGHLLPCEKLQAWPELLRRGVDATGVNSGP</sequence>
<evidence type="ECO:0000313" key="2">
    <source>
        <dbReference type="Proteomes" id="UP000265520"/>
    </source>
</evidence>
<name>A0A392RHZ8_9FABA</name>
<comment type="caution">
    <text evidence="1">The sequence shown here is derived from an EMBL/GenBank/DDBJ whole genome shotgun (WGS) entry which is preliminary data.</text>
</comment>
<dbReference type="AlphaFoldDB" id="A0A392RHZ8"/>
<dbReference type="EMBL" id="LXQA010231816">
    <property type="protein sequence ID" value="MCI36228.1"/>
    <property type="molecule type" value="Genomic_DNA"/>
</dbReference>
<keyword evidence="2" id="KW-1185">Reference proteome</keyword>
<reference evidence="1 2" key="1">
    <citation type="journal article" date="2018" name="Front. Plant Sci.">
        <title>Red Clover (Trifolium pratense) and Zigzag Clover (T. medium) - A Picture of Genomic Similarities and Differences.</title>
        <authorList>
            <person name="Dluhosova J."/>
            <person name="Istvanek J."/>
            <person name="Nedelnik J."/>
            <person name="Repkova J."/>
        </authorList>
    </citation>
    <scope>NUCLEOTIDE SEQUENCE [LARGE SCALE GENOMIC DNA]</scope>
    <source>
        <strain evidence="2">cv. 10/8</strain>
        <tissue evidence="1">Leaf</tissue>
    </source>
</reference>
<feature type="non-terminal residue" evidence="1">
    <location>
        <position position="1"/>
    </location>
</feature>
<proteinExistence type="predicted"/>
<accession>A0A392RHZ8</accession>
<organism evidence="1 2">
    <name type="scientific">Trifolium medium</name>
    <dbReference type="NCBI Taxonomy" id="97028"/>
    <lineage>
        <taxon>Eukaryota</taxon>
        <taxon>Viridiplantae</taxon>
        <taxon>Streptophyta</taxon>
        <taxon>Embryophyta</taxon>
        <taxon>Tracheophyta</taxon>
        <taxon>Spermatophyta</taxon>
        <taxon>Magnoliopsida</taxon>
        <taxon>eudicotyledons</taxon>
        <taxon>Gunneridae</taxon>
        <taxon>Pentapetalae</taxon>
        <taxon>rosids</taxon>
        <taxon>fabids</taxon>
        <taxon>Fabales</taxon>
        <taxon>Fabaceae</taxon>
        <taxon>Papilionoideae</taxon>
        <taxon>50 kb inversion clade</taxon>
        <taxon>NPAAA clade</taxon>
        <taxon>Hologalegina</taxon>
        <taxon>IRL clade</taxon>
        <taxon>Trifolieae</taxon>
        <taxon>Trifolium</taxon>
    </lineage>
</organism>